<evidence type="ECO:0000256" key="2">
    <source>
        <dbReference type="ARBA" id="ARBA00023125"/>
    </source>
</evidence>
<sequence length="289" mass="32763">MTTLYRFPPKDVPASDATFIKGRAGVFAKLKVESKADKRLVFLTEHTLIFVISGQKLLHLPDQTFAAGPNQVVLLKKGIYVMAEYLENEPNFEAILLFLPAKILQTMAASFVFPNAAALDMPFISFQSNELINMCKRQLRQYFFQPLQEADALLETKQKEMLLLLMSAGYRTEVGQFIKAATSATAQDLDYVLTTYLLHPVSLAELASLTNRSLATFKRDFQRKYGCAPRKWMNRERLKQAGLLLNNTDRQIAEIATACGFENTSYFIRIFRNQYGMTPADFRADQGID</sequence>
<dbReference type="InterPro" id="IPR037923">
    <property type="entry name" value="HTH-like"/>
</dbReference>
<dbReference type="SUPFAM" id="SSF51215">
    <property type="entry name" value="Regulatory protein AraC"/>
    <property type="match status" value="1"/>
</dbReference>
<name>A0A2T3HMJ8_9SPHI</name>
<reference evidence="5 6" key="1">
    <citation type="submission" date="2018-03" db="EMBL/GenBank/DDBJ databases">
        <authorList>
            <person name="Keele B.F."/>
        </authorList>
    </citation>
    <scope>NUCLEOTIDE SEQUENCE [LARGE SCALE GENOMIC DNA]</scope>
    <source>
        <strain evidence="5 6">YL28-9</strain>
    </source>
</reference>
<dbReference type="PROSITE" id="PS01124">
    <property type="entry name" value="HTH_ARAC_FAMILY_2"/>
    <property type="match status" value="1"/>
</dbReference>
<dbReference type="PANTHER" id="PTHR43280">
    <property type="entry name" value="ARAC-FAMILY TRANSCRIPTIONAL REGULATOR"/>
    <property type="match status" value="1"/>
</dbReference>
<feature type="domain" description="HTH araC/xylS-type" evidence="4">
    <location>
        <begin position="187"/>
        <end position="285"/>
    </location>
</feature>
<dbReference type="InterPro" id="IPR054015">
    <property type="entry name" value="ExsA-like_N"/>
</dbReference>
<evidence type="ECO:0000313" key="5">
    <source>
        <dbReference type="EMBL" id="PST83656.1"/>
    </source>
</evidence>
<dbReference type="SMART" id="SM00342">
    <property type="entry name" value="HTH_ARAC"/>
    <property type="match status" value="1"/>
</dbReference>
<dbReference type="InterPro" id="IPR020449">
    <property type="entry name" value="Tscrpt_reg_AraC-type_HTH"/>
</dbReference>
<evidence type="ECO:0000256" key="3">
    <source>
        <dbReference type="ARBA" id="ARBA00023163"/>
    </source>
</evidence>
<dbReference type="RefSeq" id="WP_107215919.1">
    <property type="nucleotide sequence ID" value="NZ_KZ686269.1"/>
</dbReference>
<comment type="caution">
    <text evidence="5">The sequence shown here is derived from an EMBL/GenBank/DDBJ whole genome shotgun (WGS) entry which is preliminary data.</text>
</comment>
<dbReference type="EMBL" id="PYLS01000005">
    <property type="protein sequence ID" value="PST83656.1"/>
    <property type="molecule type" value="Genomic_DNA"/>
</dbReference>
<evidence type="ECO:0000259" key="4">
    <source>
        <dbReference type="PROSITE" id="PS01124"/>
    </source>
</evidence>
<gene>
    <name evidence="5" type="ORF">C7T94_14070</name>
</gene>
<keyword evidence="2" id="KW-0238">DNA-binding</keyword>
<proteinExistence type="predicted"/>
<dbReference type="PANTHER" id="PTHR43280:SF28">
    <property type="entry name" value="HTH-TYPE TRANSCRIPTIONAL ACTIVATOR RHAS"/>
    <property type="match status" value="1"/>
</dbReference>
<organism evidence="5 6">
    <name type="scientific">Pedobacter yulinensis</name>
    <dbReference type="NCBI Taxonomy" id="2126353"/>
    <lineage>
        <taxon>Bacteria</taxon>
        <taxon>Pseudomonadati</taxon>
        <taxon>Bacteroidota</taxon>
        <taxon>Sphingobacteriia</taxon>
        <taxon>Sphingobacteriales</taxon>
        <taxon>Sphingobacteriaceae</taxon>
        <taxon>Pedobacter</taxon>
    </lineage>
</organism>
<dbReference type="InterPro" id="IPR018060">
    <property type="entry name" value="HTH_AraC"/>
</dbReference>
<dbReference type="OrthoDB" id="4480133at2"/>
<keyword evidence="1" id="KW-0805">Transcription regulation</keyword>
<dbReference type="SUPFAM" id="SSF46689">
    <property type="entry name" value="Homeodomain-like"/>
    <property type="match status" value="1"/>
</dbReference>
<dbReference type="Pfam" id="PF12833">
    <property type="entry name" value="HTH_18"/>
    <property type="match status" value="1"/>
</dbReference>
<evidence type="ECO:0000313" key="6">
    <source>
        <dbReference type="Proteomes" id="UP000240912"/>
    </source>
</evidence>
<dbReference type="Proteomes" id="UP000240912">
    <property type="component" value="Unassembled WGS sequence"/>
</dbReference>
<accession>A0A2T3HMJ8</accession>
<dbReference type="Gene3D" id="1.10.10.60">
    <property type="entry name" value="Homeodomain-like"/>
    <property type="match status" value="2"/>
</dbReference>
<dbReference type="GO" id="GO:0003700">
    <property type="term" value="F:DNA-binding transcription factor activity"/>
    <property type="evidence" value="ECO:0007669"/>
    <property type="project" value="InterPro"/>
</dbReference>
<evidence type="ECO:0000256" key="1">
    <source>
        <dbReference type="ARBA" id="ARBA00023015"/>
    </source>
</evidence>
<dbReference type="AlphaFoldDB" id="A0A2T3HMJ8"/>
<keyword evidence="3" id="KW-0804">Transcription</keyword>
<dbReference type="PRINTS" id="PR00032">
    <property type="entry name" value="HTHARAC"/>
</dbReference>
<dbReference type="InterPro" id="IPR009057">
    <property type="entry name" value="Homeodomain-like_sf"/>
</dbReference>
<dbReference type="GO" id="GO:0043565">
    <property type="term" value="F:sequence-specific DNA binding"/>
    <property type="evidence" value="ECO:0007669"/>
    <property type="project" value="InterPro"/>
</dbReference>
<protein>
    <recommendedName>
        <fullName evidence="4">HTH araC/xylS-type domain-containing protein</fullName>
    </recommendedName>
</protein>
<dbReference type="Pfam" id="PF22200">
    <property type="entry name" value="ExsA_N"/>
    <property type="match status" value="1"/>
</dbReference>
<keyword evidence="6" id="KW-1185">Reference proteome</keyword>